<feature type="region of interest" description="Disordered" evidence="1">
    <location>
        <begin position="18"/>
        <end position="149"/>
    </location>
</feature>
<evidence type="ECO:0000313" key="4">
    <source>
        <dbReference type="Proteomes" id="UP000219494"/>
    </source>
</evidence>
<dbReference type="RefSeq" id="WP_097064449.1">
    <property type="nucleotide sequence ID" value="NZ_OBMI01000003.1"/>
</dbReference>
<evidence type="ECO:0000313" key="3">
    <source>
        <dbReference type="EMBL" id="SOB87450.1"/>
    </source>
</evidence>
<dbReference type="EMBL" id="OBMI01000003">
    <property type="protein sequence ID" value="SOB87450.1"/>
    <property type="molecule type" value="Genomic_DNA"/>
</dbReference>
<accession>A0A285R006</accession>
<proteinExistence type="predicted"/>
<sequence length="209" mass="22042">MRKVLIATTASVALLSAGGAHGQARSGASSVSGRGPTFARASAGPGGAFSHAQSGPARIAPPSGGWNGGGVRPMTLRPSGWNGGAVRPVTPRPGGWNNGSVRPVTPRPGGWNNGGVRPNHPYASSWSSSRSQSWSGPRGQWNGGRWTGGSRWGGRVGGRWHSGYYAPGGWNAYRRPYRGWQLPSYWYAPSFFINDWSFFGLGAPPYGYT</sequence>
<evidence type="ECO:0000256" key="2">
    <source>
        <dbReference type="SAM" id="SignalP"/>
    </source>
</evidence>
<organism evidence="3 4">
    <name type="scientific">Sphingomonas guangdongensis</name>
    <dbReference type="NCBI Taxonomy" id="1141890"/>
    <lineage>
        <taxon>Bacteria</taxon>
        <taxon>Pseudomonadati</taxon>
        <taxon>Pseudomonadota</taxon>
        <taxon>Alphaproteobacteria</taxon>
        <taxon>Sphingomonadales</taxon>
        <taxon>Sphingomonadaceae</taxon>
        <taxon>Sphingomonas</taxon>
    </lineage>
</organism>
<evidence type="ECO:0000256" key="1">
    <source>
        <dbReference type="SAM" id="MobiDB-lite"/>
    </source>
</evidence>
<name>A0A285R006_9SPHN</name>
<keyword evidence="2" id="KW-0732">Signal</keyword>
<dbReference type="AlphaFoldDB" id="A0A285R006"/>
<feature type="chain" id="PRO_5012899626" evidence="2">
    <location>
        <begin position="23"/>
        <end position="209"/>
    </location>
</feature>
<feature type="compositionally biased region" description="Low complexity" evidence="1">
    <location>
        <begin position="22"/>
        <end position="35"/>
    </location>
</feature>
<feature type="compositionally biased region" description="Low complexity" evidence="1">
    <location>
        <begin position="124"/>
        <end position="140"/>
    </location>
</feature>
<gene>
    <name evidence="3" type="ORF">SAMN06297144_2582</name>
</gene>
<dbReference type="Proteomes" id="UP000219494">
    <property type="component" value="Unassembled WGS sequence"/>
</dbReference>
<protein>
    <submittedName>
        <fullName evidence="3">Uncharacterized protein</fullName>
    </submittedName>
</protein>
<reference evidence="3 4" key="1">
    <citation type="submission" date="2017-07" db="EMBL/GenBank/DDBJ databases">
        <authorList>
            <person name="Sun Z.S."/>
            <person name="Albrecht U."/>
            <person name="Echele G."/>
            <person name="Lee C.C."/>
        </authorList>
    </citation>
    <scope>NUCLEOTIDE SEQUENCE [LARGE SCALE GENOMIC DNA]</scope>
    <source>
        <strain evidence="3 4">CGMCC 1.12672</strain>
    </source>
</reference>
<dbReference type="OrthoDB" id="9808839at2"/>
<keyword evidence="4" id="KW-1185">Reference proteome</keyword>
<feature type="signal peptide" evidence="2">
    <location>
        <begin position="1"/>
        <end position="22"/>
    </location>
</feature>